<evidence type="ECO:0000313" key="2">
    <source>
        <dbReference type="EMBL" id="GGG85836.1"/>
    </source>
</evidence>
<dbReference type="InterPro" id="IPR011989">
    <property type="entry name" value="ARM-like"/>
</dbReference>
<dbReference type="PROSITE" id="PS51257">
    <property type="entry name" value="PROKAR_LIPOPROTEIN"/>
    <property type="match status" value="1"/>
</dbReference>
<dbReference type="InterPro" id="IPR011041">
    <property type="entry name" value="Quinoprot_gluc/sorb_DH_b-prop"/>
</dbReference>
<dbReference type="Gene3D" id="2.120.10.30">
    <property type="entry name" value="TolB, C-terminal domain"/>
    <property type="match status" value="1"/>
</dbReference>
<evidence type="ECO:0000313" key="3">
    <source>
        <dbReference type="Proteomes" id="UP000660862"/>
    </source>
</evidence>
<dbReference type="InterPro" id="IPR013428">
    <property type="entry name" value="Membrane-bound_put_N"/>
</dbReference>
<dbReference type="EMBL" id="BMER01000001">
    <property type="protein sequence ID" value="GGG85836.1"/>
    <property type="molecule type" value="Genomic_DNA"/>
</dbReference>
<dbReference type="InterPro" id="IPR011042">
    <property type="entry name" value="6-blade_b-propeller_TolB-like"/>
</dbReference>
<keyword evidence="3" id="KW-1185">Reference proteome</keyword>
<dbReference type="PANTHER" id="PTHR33546:SF1">
    <property type="entry name" value="LARGE, MULTIFUNCTIONAL SECRETED PROTEIN"/>
    <property type="match status" value="1"/>
</dbReference>
<comment type="caution">
    <text evidence="2">The sequence shown here is derived from an EMBL/GenBank/DDBJ whole genome shotgun (WGS) entry which is preliminary data.</text>
</comment>
<dbReference type="InterPro" id="IPR055557">
    <property type="entry name" value="DUF7133"/>
</dbReference>
<proteinExistence type="predicted"/>
<accession>A0A917HQL0</accession>
<dbReference type="SUPFAM" id="SSF48371">
    <property type="entry name" value="ARM repeat"/>
    <property type="match status" value="1"/>
</dbReference>
<protein>
    <recommendedName>
        <fullName evidence="1">DUF7133 domain-containing protein</fullName>
    </recommendedName>
</protein>
<feature type="domain" description="DUF7133" evidence="1">
    <location>
        <begin position="31"/>
        <end position="432"/>
    </location>
</feature>
<organism evidence="2 3">
    <name type="scientific">Parapedobacter pyrenivorans</name>
    <dbReference type="NCBI Taxonomy" id="1305674"/>
    <lineage>
        <taxon>Bacteria</taxon>
        <taxon>Pseudomonadati</taxon>
        <taxon>Bacteroidota</taxon>
        <taxon>Sphingobacteriia</taxon>
        <taxon>Sphingobacteriales</taxon>
        <taxon>Sphingobacteriaceae</taxon>
        <taxon>Parapedobacter</taxon>
    </lineage>
</organism>
<dbReference type="PANTHER" id="PTHR33546">
    <property type="entry name" value="LARGE, MULTIFUNCTIONAL SECRETED PROTEIN-RELATED"/>
    <property type="match status" value="1"/>
</dbReference>
<dbReference type="RefSeq" id="WP_188505639.1">
    <property type="nucleotide sequence ID" value="NZ_BMER01000001.1"/>
</dbReference>
<gene>
    <name evidence="2" type="ORF">GCM10007415_19060</name>
</gene>
<sequence>MKHGVLFIGGPLIIASVLSCSEKPRYADALSPEEAIKTFELEEGFAIETFAAEPFVSDPIMLTFDEQGNAYVVEMADYPGKPAPDAGKGRIKLLKDTNGDGVIDSATVFADGIGDATSLLPYEGGLLVTAAPNIIYYKDTDGDGKADHEEILFSGFFENNSEAQITSLTYGVDNWIYANNNGQRSGVKSARHPATDSLSLAGKDFRFRLDKNLFEAESGAGQFGLTTDDWGHRFFTQNTWHLQTAPIPDRYLNRHKRMPSHSSVANIYGTEDIRAFAISEAPYWRVERSEGRQRQYDAAGLDRTEHVWNHFTGASGGMMYNSGLFPEAYYGNIFTAEVALNLVHRDVINPTREGPFLTAKRAPEGQEKEFLASTDTWFRPVNSTVGPDGALYVVDMYRQHIETPVSIPDSLKVDMDFQKGTELGRIYRIYPEGKRPGNPNAALSEKSSADLVGILAHTDQWWRIQAQRLLVERKDPSVAGKVAELLKAHADPRTRLHALYVLEGLDQLSAEHVSAVLADTHPQLRKHGIMLAERYPALVNAVVAAANDPEAEVAFQAALSLGAFAPTAKTIDALAKVAVKYGGDPWFRKAILSSDLGASYALYQVLAQTAAYKDAIHNQPKFMEELAFTIGASGDLSQYKTFVAAMPKGETDYELGIIQGFAGGVRKAKASDATNNALISTIKSTSFSAKGQDIVDKLTKELTGNN</sequence>
<reference evidence="2" key="2">
    <citation type="submission" date="2020-09" db="EMBL/GenBank/DDBJ databases">
        <authorList>
            <person name="Sun Q."/>
            <person name="Zhou Y."/>
        </authorList>
    </citation>
    <scope>NUCLEOTIDE SEQUENCE</scope>
    <source>
        <strain evidence="2">CGMCC 1.12195</strain>
    </source>
</reference>
<dbReference type="Pfam" id="PF23500">
    <property type="entry name" value="DUF7133"/>
    <property type="match status" value="1"/>
</dbReference>
<name>A0A917HQL0_9SPHI</name>
<dbReference type="Proteomes" id="UP000660862">
    <property type="component" value="Unassembled WGS sequence"/>
</dbReference>
<dbReference type="Gene3D" id="1.25.10.10">
    <property type="entry name" value="Leucine-rich Repeat Variant"/>
    <property type="match status" value="1"/>
</dbReference>
<reference evidence="2" key="1">
    <citation type="journal article" date="2014" name="Int. J. Syst. Evol. Microbiol.">
        <title>Complete genome sequence of Corynebacterium casei LMG S-19264T (=DSM 44701T), isolated from a smear-ripened cheese.</title>
        <authorList>
            <consortium name="US DOE Joint Genome Institute (JGI-PGF)"/>
            <person name="Walter F."/>
            <person name="Albersmeier A."/>
            <person name="Kalinowski J."/>
            <person name="Ruckert C."/>
        </authorList>
    </citation>
    <scope>NUCLEOTIDE SEQUENCE</scope>
    <source>
        <strain evidence="2">CGMCC 1.12195</strain>
    </source>
</reference>
<dbReference type="AlphaFoldDB" id="A0A917HQL0"/>
<evidence type="ECO:0000259" key="1">
    <source>
        <dbReference type="Pfam" id="PF23500"/>
    </source>
</evidence>
<dbReference type="NCBIfam" id="TIGR02604">
    <property type="entry name" value="Piru_Ver_Nterm"/>
    <property type="match status" value="1"/>
</dbReference>
<dbReference type="InterPro" id="IPR016024">
    <property type="entry name" value="ARM-type_fold"/>
</dbReference>
<dbReference type="SUPFAM" id="SSF50952">
    <property type="entry name" value="Soluble quinoprotein glucose dehydrogenase"/>
    <property type="match status" value="1"/>
</dbReference>